<comment type="similarity">
    <text evidence="2">Belongs to the iron-containing alcohol dehydrogenase family.</text>
</comment>
<evidence type="ECO:0000259" key="5">
    <source>
        <dbReference type="Pfam" id="PF00465"/>
    </source>
</evidence>
<dbReference type="PANTHER" id="PTHR11496:SF102">
    <property type="entry name" value="ALCOHOL DEHYDROGENASE 4"/>
    <property type="match status" value="1"/>
</dbReference>
<organism evidence="7">
    <name type="scientific">Pseudomonas urmiensis</name>
    <dbReference type="NCBI Taxonomy" id="2745493"/>
    <lineage>
        <taxon>Bacteria</taxon>
        <taxon>Pseudomonadati</taxon>
        <taxon>Pseudomonadota</taxon>
        <taxon>Gammaproteobacteria</taxon>
        <taxon>Pseudomonadales</taxon>
        <taxon>Pseudomonadaceae</taxon>
        <taxon>Pseudomonas</taxon>
    </lineage>
</organism>
<reference evidence="8" key="3">
    <citation type="submission" date="2021-06" db="EMBL/GenBank/DDBJ databases">
        <title>Updating the genus Pseudomonas: Description of 43 new species and partition of the Pseudomonas putida group.</title>
        <authorList>
            <person name="Girard L."/>
            <person name="Lood C."/>
            <person name="Vandamme P."/>
            <person name="Rokni-Zadeh H."/>
            <person name="Van Noort V."/>
            <person name="Hofte M."/>
            <person name="Lavigne R."/>
            <person name="De Mot R."/>
        </authorList>
    </citation>
    <scope>NUCLEOTIDE SEQUENCE</scope>
    <source>
        <strain evidence="8">SWRI10</strain>
    </source>
</reference>
<dbReference type="CDD" id="cd08191">
    <property type="entry name" value="Fe-ADH-like"/>
    <property type="match status" value="1"/>
</dbReference>
<accession>A0A923JWV4</accession>
<evidence type="ECO:0000313" key="7">
    <source>
        <dbReference type="EMBL" id="MBC3442509.1"/>
    </source>
</evidence>
<sequence>MNNEFGLTRSPKEIVFGDGQRFALGAITAKIGKRALICTDERLASSPVMTELLENLASHGVECSVFGGTLAELPSDSIEACVTEYKDLNPEVVIGVGGGSCLDMAKLVALLLTFRGSLDEYYGELKVPGPLIPVIAMPTTAGTGSEVTPVAVLADKKRDLKVGISSPYLIPHTAICDPELTATCPPGLTAISGADALTHAIEAFTAVRNPVNSDLSQSRVFVGKNLLSDQYALSAIRTVFSYLPRAVVNGADREARSKLMEASLLAGMAFGVAGTAAAHALQYPVGALTQTAHGLGVAALLPYVMRFNAEVAPESYLAIAEALDIKGATDKETVDQLVEMTRALFKTIKIPRTIAELGIKESQLDWIAEQSLLAARLVNNNPRKLDFQSMRELVGQAFHGL</sequence>
<dbReference type="AlphaFoldDB" id="A0A923JWV4"/>
<name>A0A923JWV4_9PSED</name>
<dbReference type="PROSITE" id="PS00913">
    <property type="entry name" value="ADH_IRON_1"/>
    <property type="match status" value="1"/>
</dbReference>
<reference evidence="7" key="1">
    <citation type="journal article" date="2020" name="Microorganisms">
        <title>Reliable Identification of Environmental Pseudomonas Isolates Using the rpoD Gene.</title>
        <authorList>
            <consortium name="The Broad Institute Genome Sequencing Platform"/>
            <person name="Girard L."/>
            <person name="Lood C."/>
            <person name="Rokni-Zadeh H."/>
            <person name="van Noort V."/>
            <person name="Lavigne R."/>
            <person name="De Mot R."/>
        </authorList>
    </citation>
    <scope>NUCLEOTIDE SEQUENCE</scope>
    <source>
        <strain evidence="7">SWRI10</strain>
    </source>
</reference>
<reference evidence="7" key="2">
    <citation type="submission" date="2020-07" db="EMBL/GenBank/DDBJ databases">
        <authorList>
            <person name="Lood C."/>
            <person name="Girard L."/>
        </authorList>
    </citation>
    <scope>NUCLEOTIDE SEQUENCE</scope>
    <source>
        <strain evidence="7">SWRI10</strain>
    </source>
</reference>
<evidence type="ECO:0000256" key="2">
    <source>
        <dbReference type="ARBA" id="ARBA00007358"/>
    </source>
</evidence>
<dbReference type="RefSeq" id="WP_186556053.1">
    <property type="nucleotide sequence ID" value="NZ_JABWRE020000001.1"/>
</dbReference>
<evidence type="ECO:0000256" key="4">
    <source>
        <dbReference type="ARBA" id="ARBA00023027"/>
    </source>
</evidence>
<evidence type="ECO:0000256" key="1">
    <source>
        <dbReference type="ARBA" id="ARBA00001962"/>
    </source>
</evidence>
<evidence type="ECO:0000259" key="6">
    <source>
        <dbReference type="Pfam" id="PF25137"/>
    </source>
</evidence>
<dbReference type="Gene3D" id="3.40.50.1970">
    <property type="match status" value="1"/>
</dbReference>
<dbReference type="Pfam" id="PF25137">
    <property type="entry name" value="ADH_Fe_C"/>
    <property type="match status" value="1"/>
</dbReference>
<dbReference type="InterPro" id="IPR001670">
    <property type="entry name" value="ADH_Fe/GldA"/>
</dbReference>
<dbReference type="InterPro" id="IPR039697">
    <property type="entry name" value="Alcohol_dehydrogenase_Fe"/>
</dbReference>
<comment type="cofactor">
    <cofactor evidence="1">
        <name>Fe cation</name>
        <dbReference type="ChEBI" id="CHEBI:24875"/>
    </cofactor>
</comment>
<dbReference type="SUPFAM" id="SSF56796">
    <property type="entry name" value="Dehydroquinate synthase-like"/>
    <property type="match status" value="1"/>
</dbReference>
<dbReference type="GO" id="GO:0046872">
    <property type="term" value="F:metal ion binding"/>
    <property type="evidence" value="ECO:0007669"/>
    <property type="project" value="InterPro"/>
</dbReference>
<dbReference type="GO" id="GO:0004022">
    <property type="term" value="F:alcohol dehydrogenase (NAD+) activity"/>
    <property type="evidence" value="ECO:0007669"/>
    <property type="project" value="TreeGrafter"/>
</dbReference>
<dbReference type="EMBL" id="JABWRE010000014">
    <property type="protein sequence ID" value="MBC3442509.1"/>
    <property type="molecule type" value="Genomic_DNA"/>
</dbReference>
<dbReference type="Gene3D" id="1.20.1090.10">
    <property type="entry name" value="Dehydroquinate synthase-like - alpha domain"/>
    <property type="match status" value="1"/>
</dbReference>
<dbReference type="Proteomes" id="UP000599879">
    <property type="component" value="Unassembled WGS sequence"/>
</dbReference>
<dbReference type="Pfam" id="PF00465">
    <property type="entry name" value="Fe-ADH"/>
    <property type="match status" value="1"/>
</dbReference>
<evidence type="ECO:0000313" key="8">
    <source>
        <dbReference type="EMBL" id="MBV4535657.1"/>
    </source>
</evidence>
<dbReference type="EMBL" id="JABWRE020000001">
    <property type="protein sequence ID" value="MBV4535657.1"/>
    <property type="molecule type" value="Genomic_DNA"/>
</dbReference>
<dbReference type="FunFam" id="3.40.50.1970:FF:000003">
    <property type="entry name" value="Alcohol dehydrogenase, iron-containing"/>
    <property type="match status" value="1"/>
</dbReference>
<feature type="domain" description="Alcohol dehydrogenase iron-type/glycerol dehydrogenase GldA" evidence="5">
    <location>
        <begin position="11"/>
        <end position="178"/>
    </location>
</feature>
<keyword evidence="4" id="KW-0520">NAD</keyword>
<dbReference type="InterPro" id="IPR018211">
    <property type="entry name" value="ADH_Fe_CS"/>
</dbReference>
<evidence type="ECO:0000256" key="3">
    <source>
        <dbReference type="ARBA" id="ARBA00023002"/>
    </source>
</evidence>
<feature type="domain" description="Fe-containing alcohol dehydrogenase-like C-terminal" evidence="6">
    <location>
        <begin position="189"/>
        <end position="397"/>
    </location>
</feature>
<proteinExistence type="inferred from homology"/>
<protein>
    <submittedName>
        <fullName evidence="7">Iron-containing alcohol dehydrogenase</fullName>
    </submittedName>
</protein>
<dbReference type="InterPro" id="IPR056798">
    <property type="entry name" value="ADH_Fe_C"/>
</dbReference>
<keyword evidence="3" id="KW-0560">Oxidoreductase</keyword>
<dbReference type="PANTHER" id="PTHR11496">
    <property type="entry name" value="ALCOHOL DEHYDROGENASE"/>
    <property type="match status" value="1"/>
</dbReference>
<comment type="caution">
    <text evidence="7">The sequence shown here is derived from an EMBL/GenBank/DDBJ whole genome shotgun (WGS) entry which is preliminary data.</text>
</comment>
<gene>
    <name evidence="8" type="ORF">HU737_006680</name>
    <name evidence="7" type="ORF">HU737_17600</name>
</gene>